<accession>A0A382E9W1</accession>
<proteinExistence type="predicted"/>
<protein>
    <submittedName>
        <fullName evidence="2">Uncharacterized protein</fullName>
    </submittedName>
</protein>
<reference evidence="2" key="1">
    <citation type="submission" date="2018-05" db="EMBL/GenBank/DDBJ databases">
        <authorList>
            <person name="Lanie J.A."/>
            <person name="Ng W.-L."/>
            <person name="Kazmierczak K.M."/>
            <person name="Andrzejewski T.M."/>
            <person name="Davidsen T.M."/>
            <person name="Wayne K.J."/>
            <person name="Tettelin H."/>
            <person name="Glass J.I."/>
            <person name="Rusch D."/>
            <person name="Podicherti R."/>
            <person name="Tsui H.-C.T."/>
            <person name="Winkler M.E."/>
        </authorList>
    </citation>
    <scope>NUCLEOTIDE SEQUENCE</scope>
</reference>
<evidence type="ECO:0000313" key="2">
    <source>
        <dbReference type="EMBL" id="SVB47458.1"/>
    </source>
</evidence>
<name>A0A382E9W1_9ZZZZ</name>
<organism evidence="2">
    <name type="scientific">marine metagenome</name>
    <dbReference type="NCBI Taxonomy" id="408172"/>
    <lineage>
        <taxon>unclassified sequences</taxon>
        <taxon>metagenomes</taxon>
        <taxon>ecological metagenomes</taxon>
    </lineage>
</organism>
<sequence>ESYARSLAMRNYKGKLGTVITDEILEAQATRGKIGARGEPRVKELMQQALKETDDAKKYASDNIVKILEAEDPKRLNNLFDVMLRPDGEGVFLIDRMERILADSPQKMEQLRIKAYRNMVLNALKGRGPEKYMAKSLGKEREKRYEDILFDGDAILDMTTRQYAGAKKDNAFIRMFGEPFTKELTEYARAIKTVGGKLPESIVERWMAMHPFDNLDKITRFKIMSHILAKPGVLNMFLKGHKRTKTSRFGETFVRTMSQSLANMTQEMETSERTADRSNYMVREQEQRWD</sequence>
<feature type="non-terminal residue" evidence="2">
    <location>
        <position position="1"/>
    </location>
</feature>
<feature type="region of interest" description="Disordered" evidence="1">
    <location>
        <begin position="266"/>
        <end position="290"/>
    </location>
</feature>
<gene>
    <name evidence="2" type="ORF">METZ01_LOCUS200312</name>
</gene>
<dbReference type="AlphaFoldDB" id="A0A382E9W1"/>
<dbReference type="EMBL" id="UINC01043430">
    <property type="protein sequence ID" value="SVB47458.1"/>
    <property type="molecule type" value="Genomic_DNA"/>
</dbReference>
<evidence type="ECO:0000256" key="1">
    <source>
        <dbReference type="SAM" id="MobiDB-lite"/>
    </source>
</evidence>